<evidence type="ECO:0000313" key="2">
    <source>
        <dbReference type="EMBL" id="TWJ08071.1"/>
    </source>
</evidence>
<dbReference type="Proteomes" id="UP000321617">
    <property type="component" value="Unassembled WGS sequence"/>
</dbReference>
<sequence length="542" mass="57855">MVSFQQLRMADPGTLRGAADAARKVARELEQFGTDTDRHRVGLAAAWSGTDSDAAGGVLANQFADYRNTAASYRRVDSIVSMLAGEMDGARQILESAISMAPSIPGRVGEDGSVHINWAALGSSPSPAAVSAAQQRAQQVAGYIRQAVMRATEADQRAQGELVGLVGATNVRLSGTTAPRIPAEGTDPRQVNEWWDGLTDAQREQLIQSNPHAIGGLDGVPVAARDQANRLDLAQERGPLLERRAALQERLDSLGYPSRGDYGYAHEHAQVSRELRQVNDRIANIDSLREQMARTDLQGSTERLYLIDYDSAADGRAVISVGNPDLADNVVTYVPGTTADVPGIGGDVNRSLWMQADAAAADPSRTTAAVTWLGYDAPDHVVPNAIFDHYYEDAAADLTSFQQGLRATHEGAPSLNTLMGHSYGASTIGHAAHNADLGVDNLVQVASPGGGFGRGDNASDYIGLTPEHVWATRAGDDPIRFVSQIHGNDPMDEDFGGRTFPAGDGGHSGYWNADNEARRHMANIITGQYDRVPSTQHPVPQP</sequence>
<dbReference type="GO" id="GO:0016787">
    <property type="term" value="F:hydrolase activity"/>
    <property type="evidence" value="ECO:0007669"/>
    <property type="project" value="UniProtKB-KW"/>
</dbReference>
<dbReference type="EMBL" id="VLLL01000008">
    <property type="protein sequence ID" value="TWJ08071.1"/>
    <property type="molecule type" value="Genomic_DNA"/>
</dbReference>
<dbReference type="InterPro" id="IPR029058">
    <property type="entry name" value="AB_hydrolase_fold"/>
</dbReference>
<evidence type="ECO:0000313" key="3">
    <source>
        <dbReference type="Proteomes" id="UP000321617"/>
    </source>
</evidence>
<protein>
    <submittedName>
        <fullName evidence="2">Alpha/beta hydrolase family protein</fullName>
    </submittedName>
</protein>
<proteinExistence type="predicted"/>
<gene>
    <name evidence="2" type="ORF">LX16_4291</name>
</gene>
<dbReference type="RefSeq" id="WP_147142150.1">
    <property type="nucleotide sequence ID" value="NZ_BAABIJ010000004.1"/>
</dbReference>
<feature type="domain" description="DUF1023" evidence="1">
    <location>
        <begin position="310"/>
        <end position="485"/>
    </location>
</feature>
<reference evidence="2 3" key="1">
    <citation type="journal article" date="2013" name="Stand. Genomic Sci.">
        <title>Genomic Encyclopedia of Type Strains, Phase I: The one thousand microbial genomes (KMG-I) project.</title>
        <authorList>
            <person name="Kyrpides N.C."/>
            <person name="Woyke T."/>
            <person name="Eisen J.A."/>
            <person name="Garrity G."/>
            <person name="Lilburn T.G."/>
            <person name="Beck B.J."/>
            <person name="Whitman W.B."/>
            <person name="Hugenholtz P."/>
            <person name="Klenk H.P."/>
        </authorList>
    </citation>
    <scope>NUCLEOTIDE SEQUENCE [LARGE SCALE GENOMIC DNA]</scope>
    <source>
        <strain evidence="2 3">DSM 45044</strain>
    </source>
</reference>
<organism evidence="2 3">
    <name type="scientific">Stackebrandtia albiflava</name>
    <dbReference type="NCBI Taxonomy" id="406432"/>
    <lineage>
        <taxon>Bacteria</taxon>
        <taxon>Bacillati</taxon>
        <taxon>Actinomycetota</taxon>
        <taxon>Actinomycetes</taxon>
        <taxon>Glycomycetales</taxon>
        <taxon>Glycomycetaceae</taxon>
        <taxon>Stackebrandtia</taxon>
    </lineage>
</organism>
<dbReference type="AlphaFoldDB" id="A0A562UR32"/>
<keyword evidence="3" id="KW-1185">Reference proteome</keyword>
<dbReference type="SUPFAM" id="SSF53474">
    <property type="entry name" value="alpha/beta-Hydrolases"/>
    <property type="match status" value="1"/>
</dbReference>
<dbReference type="OrthoDB" id="5969911at2"/>
<keyword evidence="2" id="KW-0378">Hydrolase</keyword>
<accession>A0A562UR32</accession>
<dbReference type="Pfam" id="PF06259">
    <property type="entry name" value="Abhydrolase_8"/>
    <property type="match status" value="1"/>
</dbReference>
<dbReference type="InterPro" id="IPR010427">
    <property type="entry name" value="DUF1023"/>
</dbReference>
<evidence type="ECO:0000259" key="1">
    <source>
        <dbReference type="Pfam" id="PF06259"/>
    </source>
</evidence>
<comment type="caution">
    <text evidence="2">The sequence shown here is derived from an EMBL/GenBank/DDBJ whole genome shotgun (WGS) entry which is preliminary data.</text>
</comment>
<name>A0A562UR32_9ACTN</name>